<dbReference type="EMBL" id="KQ981253">
    <property type="protein sequence ID" value="KYN44190.1"/>
    <property type="molecule type" value="Genomic_DNA"/>
</dbReference>
<dbReference type="Proteomes" id="UP000078541">
    <property type="component" value="Unassembled WGS sequence"/>
</dbReference>
<evidence type="ECO:0000313" key="3">
    <source>
        <dbReference type="Proteomes" id="UP000078541"/>
    </source>
</evidence>
<proteinExistence type="predicted"/>
<gene>
    <name evidence="2" type="ORF">ALC56_01373</name>
</gene>
<feature type="region of interest" description="Disordered" evidence="1">
    <location>
        <begin position="1"/>
        <end position="36"/>
    </location>
</feature>
<accession>A0A151K0E8</accession>
<organism evidence="2 3">
    <name type="scientific">Trachymyrmex septentrionalis</name>
    <dbReference type="NCBI Taxonomy" id="34720"/>
    <lineage>
        <taxon>Eukaryota</taxon>
        <taxon>Metazoa</taxon>
        <taxon>Ecdysozoa</taxon>
        <taxon>Arthropoda</taxon>
        <taxon>Hexapoda</taxon>
        <taxon>Insecta</taxon>
        <taxon>Pterygota</taxon>
        <taxon>Neoptera</taxon>
        <taxon>Endopterygota</taxon>
        <taxon>Hymenoptera</taxon>
        <taxon>Apocrita</taxon>
        <taxon>Aculeata</taxon>
        <taxon>Formicoidea</taxon>
        <taxon>Formicidae</taxon>
        <taxon>Myrmicinae</taxon>
        <taxon>Trachymyrmex</taxon>
    </lineage>
</organism>
<protein>
    <submittedName>
        <fullName evidence="2">Uncharacterized protein</fullName>
    </submittedName>
</protein>
<evidence type="ECO:0000256" key="1">
    <source>
        <dbReference type="SAM" id="MobiDB-lite"/>
    </source>
</evidence>
<reference evidence="2 3" key="1">
    <citation type="submission" date="2016-03" db="EMBL/GenBank/DDBJ databases">
        <title>Trachymyrmex septentrionalis WGS genome.</title>
        <authorList>
            <person name="Nygaard S."/>
            <person name="Hu H."/>
            <person name="Boomsma J."/>
            <person name="Zhang G."/>
        </authorList>
    </citation>
    <scope>NUCLEOTIDE SEQUENCE [LARGE SCALE GENOMIC DNA]</scope>
    <source>
        <strain evidence="2">Tsep2-gDNA-1</strain>
        <tissue evidence="2">Whole body</tissue>
    </source>
</reference>
<keyword evidence="3" id="KW-1185">Reference proteome</keyword>
<feature type="compositionally biased region" description="Basic residues" evidence="1">
    <location>
        <begin position="1"/>
        <end position="10"/>
    </location>
</feature>
<evidence type="ECO:0000313" key="2">
    <source>
        <dbReference type="EMBL" id="KYN44190.1"/>
    </source>
</evidence>
<feature type="non-terminal residue" evidence="2">
    <location>
        <position position="1"/>
    </location>
</feature>
<dbReference type="AlphaFoldDB" id="A0A151K0E8"/>
<sequence>VERKQHRGNANKRDSRRSYPGRNTAKIQKQKYKSTKRRGLTALTGVARQRSSLLQTLYCALAAEAALELAKQGVIDCSLICSSAMI</sequence>
<name>A0A151K0E8_9HYME</name>